<proteinExistence type="predicted"/>
<gene>
    <name evidence="1" type="ORF">IQ35_00681</name>
</gene>
<dbReference type="EMBL" id="VLKK01000002">
    <property type="protein sequence ID" value="TWH96750.1"/>
    <property type="molecule type" value="Genomic_DNA"/>
</dbReference>
<keyword evidence="2" id="KW-1185">Reference proteome</keyword>
<evidence type="ECO:0000313" key="2">
    <source>
        <dbReference type="Proteomes" id="UP000316624"/>
    </source>
</evidence>
<name>A0A562KMZ2_SPHWJ</name>
<dbReference type="RefSeq" id="WP_021245839.1">
    <property type="nucleotide sequence ID" value="NZ_JACIIY010000026.1"/>
</dbReference>
<dbReference type="Proteomes" id="UP000316624">
    <property type="component" value="Unassembled WGS sequence"/>
</dbReference>
<accession>A0A562KMZ2</accession>
<organism evidence="1 2">
    <name type="scientific">Sphingobium wenxiniae (strain DSM 21828 / CGMCC 1.7748 / JZ-1)</name>
    <dbReference type="NCBI Taxonomy" id="595605"/>
    <lineage>
        <taxon>Bacteria</taxon>
        <taxon>Pseudomonadati</taxon>
        <taxon>Pseudomonadota</taxon>
        <taxon>Alphaproteobacteria</taxon>
        <taxon>Sphingomonadales</taxon>
        <taxon>Sphingomonadaceae</taxon>
        <taxon>Sphingobium</taxon>
    </lineage>
</organism>
<reference evidence="1 2" key="1">
    <citation type="journal article" date="2015" name="Stand. Genomic Sci.">
        <title>Genomic Encyclopedia of Bacterial and Archaeal Type Strains, Phase III: the genomes of soil and plant-associated and newly described type strains.</title>
        <authorList>
            <person name="Whitman W.B."/>
            <person name="Woyke T."/>
            <person name="Klenk H.P."/>
            <person name="Zhou Y."/>
            <person name="Lilburn T.G."/>
            <person name="Beck B.J."/>
            <person name="De Vos P."/>
            <person name="Vandamme P."/>
            <person name="Eisen J.A."/>
            <person name="Garrity G."/>
            <person name="Hugenholtz P."/>
            <person name="Kyrpides N.C."/>
        </authorList>
    </citation>
    <scope>NUCLEOTIDE SEQUENCE [LARGE SCALE GENOMIC DNA]</scope>
    <source>
        <strain evidence="1 2">CGMCC 1.7748</strain>
    </source>
</reference>
<sequence length="368" mass="40062">MITVRKLTNFWETLDMLTDMGMPAISWRGGHPGEWEVVRPLLVNTGRRAASVDCPSGAGEFCPRKVIELSGGRMIAECQDIPAVCDTLEVTLADIQMQRVDRAKFAAMICDTLNLTPAQQKPLPGGLFAIGSRGVVAGRSVTVFGLFQGGSQPERGLAVFDLLQEVAQPQLLLVPTAHTLSEDQKRHLARIGTEYRALDDALLADDAHNVCAAAVVTDLLAKMENAISQSLQSPASELLWQLPPDATWPKMKIVFQSDEVINITYGGDTKRFEPAQLGMTKANSGKPTNQWVMLKAIAIGRGTIPFPSEAKLQKQKQALSKKLIAAFGIKDDPIEVRDGSYVALYVTNADGLKQGRQGAHQRNFVDDD</sequence>
<dbReference type="AlphaFoldDB" id="A0A562KMZ2"/>
<protein>
    <submittedName>
        <fullName evidence="1">Uncharacterized protein</fullName>
    </submittedName>
</protein>
<evidence type="ECO:0000313" key="1">
    <source>
        <dbReference type="EMBL" id="TWH96750.1"/>
    </source>
</evidence>
<comment type="caution">
    <text evidence="1">The sequence shown here is derived from an EMBL/GenBank/DDBJ whole genome shotgun (WGS) entry which is preliminary data.</text>
</comment>